<dbReference type="GO" id="GO:0016323">
    <property type="term" value="C:basolateral plasma membrane"/>
    <property type="evidence" value="ECO:0007669"/>
    <property type="project" value="UniProtKB-SubCell"/>
</dbReference>
<name>A0A5J4NJP8_9TREM</name>
<evidence type="ECO:0000256" key="1">
    <source>
        <dbReference type="ARBA" id="ARBA00004554"/>
    </source>
</evidence>
<evidence type="ECO:0000256" key="4">
    <source>
        <dbReference type="ARBA" id="ARBA00022475"/>
    </source>
</evidence>
<feature type="transmembrane region" description="Helical" evidence="9">
    <location>
        <begin position="930"/>
        <end position="963"/>
    </location>
</feature>
<keyword evidence="4" id="KW-1003">Cell membrane</keyword>
<feature type="transmembrane region" description="Helical" evidence="9">
    <location>
        <begin position="739"/>
        <end position="760"/>
    </location>
</feature>
<feature type="domain" description="Band 3 cytoplasmic" evidence="12">
    <location>
        <begin position="42"/>
        <end position="348"/>
    </location>
</feature>
<dbReference type="SUPFAM" id="SSF55804">
    <property type="entry name" value="Phoshotransferase/anion transport protein"/>
    <property type="match status" value="1"/>
</dbReference>
<keyword evidence="3 9" id="KW-0813">Transport</keyword>
<dbReference type="Gene3D" id="1.10.287.570">
    <property type="entry name" value="Helical hairpin bin"/>
    <property type="match status" value="1"/>
</dbReference>
<dbReference type="InterPro" id="IPR003020">
    <property type="entry name" value="HCO3_transpt_euk"/>
</dbReference>
<gene>
    <name evidence="13" type="ORF">DEA37_0012421</name>
</gene>
<feature type="compositionally biased region" description="Polar residues" evidence="10">
    <location>
        <begin position="204"/>
        <end position="219"/>
    </location>
</feature>
<dbReference type="GO" id="GO:0051453">
    <property type="term" value="P:regulation of intracellular pH"/>
    <property type="evidence" value="ECO:0007669"/>
    <property type="project" value="TreeGrafter"/>
</dbReference>
<keyword evidence="5 9" id="KW-0812">Transmembrane</keyword>
<dbReference type="InterPro" id="IPR003024">
    <property type="entry name" value="Na/HCO3_transpt"/>
</dbReference>
<feature type="transmembrane region" description="Helical" evidence="9">
    <location>
        <begin position="1022"/>
        <end position="1040"/>
    </location>
</feature>
<dbReference type="FunFam" id="1.10.287.570:FF:000001">
    <property type="entry name" value="Anion exchange protein"/>
    <property type="match status" value="1"/>
</dbReference>
<dbReference type="InterPro" id="IPR016152">
    <property type="entry name" value="PTrfase/Anion_transptr"/>
</dbReference>
<dbReference type="PANTHER" id="PTHR11453">
    <property type="entry name" value="ANION EXCHANGE PROTEIN"/>
    <property type="match status" value="1"/>
</dbReference>
<evidence type="ECO:0000256" key="7">
    <source>
        <dbReference type="ARBA" id="ARBA00023065"/>
    </source>
</evidence>
<dbReference type="InterPro" id="IPR011531">
    <property type="entry name" value="HCO3_transpt-like_TM_dom"/>
</dbReference>
<evidence type="ECO:0000256" key="8">
    <source>
        <dbReference type="ARBA" id="ARBA00023136"/>
    </source>
</evidence>
<feature type="transmembrane region" description="Helical" evidence="9">
    <location>
        <begin position="573"/>
        <end position="594"/>
    </location>
</feature>
<keyword evidence="8 9" id="KW-0472">Membrane</keyword>
<dbReference type="AlphaFoldDB" id="A0A5J4NJP8"/>
<feature type="transmembrane region" description="Helical" evidence="9">
    <location>
        <begin position="867"/>
        <end position="891"/>
    </location>
</feature>
<sequence length="1168" mass="130500">MLHDHVTFDDVDSNPRDWKETTGDKSLMFTLGDSEGDGKRVHQVFCEMDELWHDSSGSGEMEWREAARWIKFEEDVEENGERWSKPYVATLPVYSVFGLRNSLANAVILIGVEANSMEQIAEIILRALVDEDHVPLKFRECLFDILLRRHVHLYERVRSRTATTLPLIRSLADIGKRFSSKDIDKELTGQQPLGRPPATVGSDHLSSPATHVQTHATGCSDAASGSLQGRFDLHFFKKVPPGAEGANILVGETVFLTTPITVFIRLREAVILSDLTEVPVPTRFMFVHLGVAGNALKYRQMGRSMGVLMSDEVFREVAYRAKSREDLLVGLDEFLSAATLLPPGEWDPTIRLEPPASVPSQDCRKIVTTAITSSPDHSTNFNALSPSPEEPVLTECVALLKKQPKEKGAVNSTGNEKQNGHSSDSHLELAPGEADGGGHDLDDDGEGHGLDPALQRTGRLFGGLIQDIKRRAPYYLSDITDAFHVQCFASFVFLYFACLTPIITFGGLLSHATGGYLGTIESILSGAVVGILYALFSGQPLTIMGSTGPVLIFEGIVYGMCHRLEWDYLSFRLWIGLWIAFFLFTIVAFDLSALVKYITRFTEESFAALIAFIFIVEAIKKTYMISKYYRLDLGWSPELMPRHNCSCEAPANLTDAQVLHAMYEDYPLMEVPLIDSNGTKLHVSGSHADYLEFVSMSVDWENISDGRFSWESQTFRELCMDLNGTWTGTDCAPFYVPDVFFFSCILVVATFVLAIGLKSLRNSSFFPAKIRVLISDFSVLIAITLATLTDSLLGLHTPKLQVPDEFSPTLGYKRRGWIVPFFGRNPWWTAIAALGPSLLATILIFLDQQITAVIVNRKENKLKKGAAYHLDLLVLSVTIVINSVLGIPWFVAATVLTINHVQSLKKESESSAPGEKPIYLGCREQRVTGFLIFLSIGLSVFMTVVLGRIPMAVLYGIFLFMGISSLRGVQMMQRIQLLLMPVKYQPDYSFLRHVSLRRVHLFTAVQVGCFAMLWVIKSVDVISILFPIMVLGMCFIRKLLDFVFTYDELRWLDQVLPGSNPKRQKGKVYRVTSVPEMHIKDGKPLSNSAIYLNSKEQSNHGVTLGSCPHECLNNIVYLTISTLHSSNSRVFVYRFCIRCLQRLNITEEVSKTSMWMQLSGDNEHGKFN</sequence>
<evidence type="ECO:0000313" key="13">
    <source>
        <dbReference type="EMBL" id="KAA3675589.1"/>
    </source>
</evidence>
<dbReference type="PRINTS" id="PR01232">
    <property type="entry name" value="NAHCO3TRSPRT"/>
</dbReference>
<protein>
    <recommendedName>
        <fullName evidence="9">Anion exchange protein</fullName>
    </recommendedName>
</protein>
<feature type="transmembrane region" description="Helical" evidence="9">
    <location>
        <begin position="999"/>
        <end position="1016"/>
    </location>
</feature>
<keyword evidence="7 9" id="KW-0406">Ion transport</keyword>
<evidence type="ECO:0000256" key="3">
    <source>
        <dbReference type="ARBA" id="ARBA00022448"/>
    </source>
</evidence>
<proteinExistence type="inferred from homology"/>
<feature type="transmembrane region" description="Helical" evidence="9">
    <location>
        <begin position="772"/>
        <end position="793"/>
    </location>
</feature>
<comment type="subcellular location">
    <subcellularLocation>
        <location evidence="1">Basolateral cell membrane</location>
        <topology evidence="1">Multi-pass membrane protein</topology>
    </subcellularLocation>
    <subcellularLocation>
        <location evidence="9">Membrane</location>
        <topology evidence="9">Multi-pass membrane protein</topology>
    </subcellularLocation>
</comment>
<evidence type="ECO:0000256" key="5">
    <source>
        <dbReference type="ARBA" id="ARBA00022692"/>
    </source>
</evidence>
<reference evidence="13 14" key="1">
    <citation type="journal article" date="2019" name="Gigascience">
        <title>Whole-genome sequence of the oriental lung fluke Paragonimus westermani.</title>
        <authorList>
            <person name="Oey H."/>
            <person name="Zakrzewski M."/>
            <person name="Narain K."/>
            <person name="Devi K.R."/>
            <person name="Agatsuma T."/>
            <person name="Nawaratna S."/>
            <person name="Gobert G.N."/>
            <person name="Jones M.K."/>
            <person name="Ragan M.A."/>
            <person name="McManus D.P."/>
            <person name="Krause L."/>
        </authorList>
    </citation>
    <scope>NUCLEOTIDE SEQUENCE [LARGE SCALE GENOMIC DNA]</scope>
    <source>
        <strain evidence="13 14">IND2009</strain>
    </source>
</reference>
<dbReference type="PANTHER" id="PTHR11453:SF36">
    <property type="entry name" value="ANION EXCHANGE PROTEIN"/>
    <property type="match status" value="1"/>
</dbReference>
<evidence type="ECO:0000256" key="2">
    <source>
        <dbReference type="ARBA" id="ARBA00010993"/>
    </source>
</evidence>
<keyword evidence="14" id="KW-1185">Reference proteome</keyword>
<accession>A0A5J4NJP8</accession>
<comment type="caution">
    <text evidence="13">The sequence shown here is derived from an EMBL/GenBank/DDBJ whole genome shotgun (WGS) entry which is preliminary data.</text>
</comment>
<feature type="domain" description="Bicarbonate transporter-like transmembrane" evidence="11">
    <location>
        <begin position="459"/>
        <end position="1055"/>
    </location>
</feature>
<feature type="compositionally biased region" description="Polar residues" evidence="10">
    <location>
        <begin position="410"/>
        <end position="422"/>
    </location>
</feature>
<evidence type="ECO:0000313" key="14">
    <source>
        <dbReference type="Proteomes" id="UP000324629"/>
    </source>
</evidence>
<dbReference type="Gene3D" id="3.40.930.10">
    <property type="entry name" value="Mannitol-specific EII, Chain A"/>
    <property type="match status" value="1"/>
</dbReference>
<dbReference type="Pfam" id="PF00955">
    <property type="entry name" value="HCO3_cotransp"/>
    <property type="match status" value="1"/>
</dbReference>
<dbReference type="Proteomes" id="UP000324629">
    <property type="component" value="Unassembled WGS sequence"/>
</dbReference>
<dbReference type="GO" id="GO:0005452">
    <property type="term" value="F:solute:inorganic anion antiporter activity"/>
    <property type="evidence" value="ECO:0007669"/>
    <property type="project" value="InterPro"/>
</dbReference>
<evidence type="ECO:0000256" key="9">
    <source>
        <dbReference type="RuleBase" id="RU362035"/>
    </source>
</evidence>
<evidence type="ECO:0000256" key="6">
    <source>
        <dbReference type="ARBA" id="ARBA00022989"/>
    </source>
</evidence>
<organism evidence="13 14">
    <name type="scientific">Paragonimus westermani</name>
    <dbReference type="NCBI Taxonomy" id="34504"/>
    <lineage>
        <taxon>Eukaryota</taxon>
        <taxon>Metazoa</taxon>
        <taxon>Spiralia</taxon>
        <taxon>Lophotrochozoa</taxon>
        <taxon>Platyhelminthes</taxon>
        <taxon>Trematoda</taxon>
        <taxon>Digenea</taxon>
        <taxon>Plagiorchiida</taxon>
        <taxon>Troglotremata</taxon>
        <taxon>Troglotrematidae</taxon>
        <taxon>Paragonimus</taxon>
    </lineage>
</organism>
<dbReference type="InterPro" id="IPR013769">
    <property type="entry name" value="Band3_cytoplasmic_dom"/>
</dbReference>
<comment type="similarity">
    <text evidence="2 9">Belongs to the anion exchanger (TC 2.A.31) family.</text>
</comment>
<feature type="transmembrane region" description="Helical" evidence="9">
    <location>
        <begin position="827"/>
        <end position="846"/>
    </location>
</feature>
<feature type="transmembrane region" description="Helical" evidence="9">
    <location>
        <begin position="488"/>
        <end position="509"/>
    </location>
</feature>
<dbReference type="GO" id="GO:0008510">
    <property type="term" value="F:sodium:bicarbonate symporter activity"/>
    <property type="evidence" value="ECO:0007669"/>
    <property type="project" value="TreeGrafter"/>
</dbReference>
<dbReference type="EMBL" id="QNGE01002437">
    <property type="protein sequence ID" value="KAA3675589.1"/>
    <property type="molecule type" value="Genomic_DNA"/>
</dbReference>
<evidence type="ECO:0000259" key="11">
    <source>
        <dbReference type="Pfam" id="PF00955"/>
    </source>
</evidence>
<feature type="transmembrane region" description="Helical" evidence="9">
    <location>
        <begin position="606"/>
        <end position="625"/>
    </location>
</feature>
<dbReference type="Pfam" id="PF07565">
    <property type="entry name" value="Band_3_cyto"/>
    <property type="match status" value="1"/>
</dbReference>
<dbReference type="NCBIfam" id="TIGR00834">
    <property type="entry name" value="ae"/>
    <property type="match status" value="1"/>
</dbReference>
<evidence type="ECO:0000259" key="12">
    <source>
        <dbReference type="Pfam" id="PF07565"/>
    </source>
</evidence>
<dbReference type="GO" id="GO:0008509">
    <property type="term" value="F:monoatomic anion transmembrane transporter activity"/>
    <property type="evidence" value="ECO:0007669"/>
    <property type="project" value="InterPro"/>
</dbReference>
<feature type="region of interest" description="Disordered" evidence="10">
    <location>
        <begin position="404"/>
        <end position="449"/>
    </location>
</feature>
<feature type="transmembrane region" description="Helical" evidence="9">
    <location>
        <begin position="516"/>
        <end position="536"/>
    </location>
</feature>
<feature type="region of interest" description="Disordered" evidence="10">
    <location>
        <begin position="187"/>
        <end position="219"/>
    </location>
</feature>
<keyword evidence="6 9" id="KW-1133">Transmembrane helix</keyword>
<evidence type="ECO:0000256" key="10">
    <source>
        <dbReference type="SAM" id="MobiDB-lite"/>
    </source>
</evidence>